<evidence type="ECO:0000256" key="3">
    <source>
        <dbReference type="ARBA" id="ARBA00017473"/>
    </source>
</evidence>
<name>W0E9J1_9FIRM</name>
<dbReference type="Gene3D" id="3.30.70.890">
    <property type="entry name" value="GHMP kinase, C-terminal domain"/>
    <property type="match status" value="1"/>
</dbReference>
<dbReference type="EMBL" id="CP007032">
    <property type="protein sequence ID" value="AHF05711.1"/>
    <property type="molecule type" value="Genomic_DNA"/>
</dbReference>
<dbReference type="GO" id="GO:0005524">
    <property type="term" value="F:ATP binding"/>
    <property type="evidence" value="ECO:0007669"/>
    <property type="project" value="UniProtKB-UniRule"/>
</dbReference>
<reference evidence="12 13" key="1">
    <citation type="submission" date="2013-12" db="EMBL/GenBank/DDBJ databases">
        <authorList>
            <consortium name="DOE Joint Genome Institute"/>
            <person name="Smidt H."/>
            <person name="Huntemann M."/>
            <person name="Han J."/>
            <person name="Chen A."/>
            <person name="Kyrpides N."/>
            <person name="Mavromatis K."/>
            <person name="Markowitz V."/>
            <person name="Palaniappan K."/>
            <person name="Ivanova N."/>
            <person name="Schaumberg A."/>
            <person name="Pati A."/>
            <person name="Liolios K."/>
            <person name="Nordberg H.P."/>
            <person name="Cantor M.N."/>
            <person name="Hua S.X."/>
            <person name="Woyke T."/>
        </authorList>
    </citation>
    <scope>NUCLEOTIDE SEQUENCE [LARGE SCALE GENOMIC DNA]</scope>
    <source>
        <strain evidence="13">DSM 15288</strain>
    </source>
</reference>
<dbReference type="SUPFAM" id="SSF54211">
    <property type="entry name" value="Ribosomal protein S5 domain 2-like"/>
    <property type="match status" value="1"/>
</dbReference>
<comment type="catalytic activity">
    <reaction evidence="9">
        <text>4-CDP-2-C-methyl-D-erythritol + ATP = 4-CDP-2-C-methyl-D-erythritol 2-phosphate + ADP + H(+)</text>
        <dbReference type="Rhea" id="RHEA:18437"/>
        <dbReference type="ChEBI" id="CHEBI:15378"/>
        <dbReference type="ChEBI" id="CHEBI:30616"/>
        <dbReference type="ChEBI" id="CHEBI:57823"/>
        <dbReference type="ChEBI" id="CHEBI:57919"/>
        <dbReference type="ChEBI" id="CHEBI:456216"/>
        <dbReference type="EC" id="2.7.1.148"/>
    </reaction>
</comment>
<gene>
    <name evidence="9" type="primary">ispE</name>
    <name evidence="12" type="ORF">DESME_00260</name>
</gene>
<evidence type="ECO:0000256" key="6">
    <source>
        <dbReference type="ARBA" id="ARBA00022777"/>
    </source>
</evidence>
<evidence type="ECO:0000256" key="1">
    <source>
        <dbReference type="ARBA" id="ARBA00009684"/>
    </source>
</evidence>
<dbReference type="InterPro" id="IPR036554">
    <property type="entry name" value="GHMP_kinase_C_sf"/>
</dbReference>
<dbReference type="Gene3D" id="3.30.230.10">
    <property type="match status" value="1"/>
</dbReference>
<proteinExistence type="inferred from homology"/>
<dbReference type="Pfam" id="PF08544">
    <property type="entry name" value="GHMP_kinases_C"/>
    <property type="match status" value="1"/>
</dbReference>
<dbReference type="EC" id="2.7.1.148" evidence="2 9"/>
<dbReference type="KEGG" id="dmt:DESME_00260"/>
<sequence>MKADDLVTFAYAKINLGLSVKGKRPDGYHELQTVMQTIELHDTVKISRVGNDEIECLCGGLSGPRNLAYQAARLFREGINSHQGIRLEIEKKIPIQAGLAGGSADAAATLRGLNQLYNQPYSQEEILQLANQLGSDIAFCLNGGTQWAEGRGEKLLPLTDVPEMFLIIVKPQQGINTGESYRKFDQLGKSHPLSFHAWDEALQSGSVEKIASLLSNDLEAGSQIILPLIERLKEGLKENGCYGALMSGSGSAVFGIAHSAEHAQEIAHSLQKRGYLSWATKTITP</sequence>
<dbReference type="UniPathway" id="UPA00056">
    <property type="reaction ID" value="UER00094"/>
</dbReference>
<evidence type="ECO:0000256" key="5">
    <source>
        <dbReference type="ARBA" id="ARBA00022741"/>
    </source>
</evidence>
<dbReference type="STRING" id="871968.DESME_00260"/>
<keyword evidence="5 9" id="KW-0547">Nucleotide-binding</keyword>
<dbReference type="InterPro" id="IPR020568">
    <property type="entry name" value="Ribosomal_Su5_D2-typ_SF"/>
</dbReference>
<dbReference type="GO" id="GO:0019288">
    <property type="term" value="P:isopentenyl diphosphate biosynthetic process, methylerythritol 4-phosphate pathway"/>
    <property type="evidence" value="ECO:0007669"/>
    <property type="project" value="UniProtKB-UniRule"/>
</dbReference>
<keyword evidence="6 9" id="KW-0418">Kinase</keyword>
<evidence type="ECO:0000259" key="10">
    <source>
        <dbReference type="Pfam" id="PF00288"/>
    </source>
</evidence>
<accession>W0E9J1</accession>
<dbReference type="Pfam" id="PF00288">
    <property type="entry name" value="GHMP_kinases_N"/>
    <property type="match status" value="1"/>
</dbReference>
<dbReference type="InterPro" id="IPR013750">
    <property type="entry name" value="GHMP_kinase_C_dom"/>
</dbReference>
<feature type="binding site" evidence="9">
    <location>
        <begin position="94"/>
        <end position="104"/>
    </location>
    <ligand>
        <name>ATP</name>
        <dbReference type="ChEBI" id="CHEBI:30616"/>
    </ligand>
</feature>
<feature type="active site" evidence="9">
    <location>
        <position position="13"/>
    </location>
</feature>
<keyword evidence="13" id="KW-1185">Reference proteome</keyword>
<dbReference type="HAMAP" id="MF_00061">
    <property type="entry name" value="IspE"/>
    <property type="match status" value="1"/>
</dbReference>
<dbReference type="SUPFAM" id="SSF55060">
    <property type="entry name" value="GHMP Kinase, C-terminal domain"/>
    <property type="match status" value="1"/>
</dbReference>
<comment type="pathway">
    <text evidence="9">Isoprenoid biosynthesis; isopentenyl diphosphate biosynthesis via DXP pathway; isopentenyl diphosphate from 1-deoxy-D-xylulose 5-phosphate: step 3/6.</text>
</comment>
<dbReference type="RefSeq" id="WP_006717617.1">
    <property type="nucleotide sequence ID" value="NZ_CP007032.1"/>
</dbReference>
<comment type="function">
    <text evidence="9">Catalyzes the phosphorylation of the position 2 hydroxy group of 4-diphosphocytidyl-2C-methyl-D-erythritol.</text>
</comment>
<dbReference type="GO" id="GO:0016114">
    <property type="term" value="P:terpenoid biosynthetic process"/>
    <property type="evidence" value="ECO:0007669"/>
    <property type="project" value="UniProtKB-UniRule"/>
</dbReference>
<evidence type="ECO:0000256" key="9">
    <source>
        <dbReference type="HAMAP-Rule" id="MF_00061"/>
    </source>
</evidence>
<evidence type="ECO:0000256" key="4">
    <source>
        <dbReference type="ARBA" id="ARBA00022679"/>
    </source>
</evidence>
<evidence type="ECO:0000256" key="7">
    <source>
        <dbReference type="ARBA" id="ARBA00022840"/>
    </source>
</evidence>
<comment type="similarity">
    <text evidence="1 9">Belongs to the GHMP kinase family. IspE subfamily.</text>
</comment>
<feature type="active site" evidence="9">
    <location>
        <position position="136"/>
    </location>
</feature>
<dbReference type="eggNOG" id="COG1947">
    <property type="taxonomic scope" value="Bacteria"/>
</dbReference>
<feature type="domain" description="GHMP kinase C-terminal" evidence="11">
    <location>
        <begin position="200"/>
        <end position="275"/>
    </location>
</feature>
<evidence type="ECO:0000313" key="12">
    <source>
        <dbReference type="EMBL" id="AHF05711.1"/>
    </source>
</evidence>
<evidence type="ECO:0000256" key="2">
    <source>
        <dbReference type="ARBA" id="ARBA00012052"/>
    </source>
</evidence>
<feature type="domain" description="GHMP kinase N-terminal" evidence="10">
    <location>
        <begin position="66"/>
        <end position="144"/>
    </location>
</feature>
<organism evidence="12 13">
    <name type="scientific">Desulfitobacterium metallireducens DSM 15288</name>
    <dbReference type="NCBI Taxonomy" id="871968"/>
    <lineage>
        <taxon>Bacteria</taxon>
        <taxon>Bacillati</taxon>
        <taxon>Bacillota</taxon>
        <taxon>Clostridia</taxon>
        <taxon>Eubacteriales</taxon>
        <taxon>Desulfitobacteriaceae</taxon>
        <taxon>Desulfitobacterium</taxon>
    </lineage>
</organism>
<dbReference type="GO" id="GO:0050515">
    <property type="term" value="F:4-(cytidine 5'-diphospho)-2-C-methyl-D-erythritol kinase activity"/>
    <property type="evidence" value="ECO:0007669"/>
    <property type="project" value="UniProtKB-UniRule"/>
</dbReference>
<evidence type="ECO:0000313" key="13">
    <source>
        <dbReference type="Proteomes" id="UP000010847"/>
    </source>
</evidence>
<dbReference type="NCBIfam" id="TIGR00154">
    <property type="entry name" value="ispE"/>
    <property type="match status" value="1"/>
</dbReference>
<evidence type="ECO:0000259" key="11">
    <source>
        <dbReference type="Pfam" id="PF08544"/>
    </source>
</evidence>
<dbReference type="PANTHER" id="PTHR43527:SF2">
    <property type="entry name" value="4-DIPHOSPHOCYTIDYL-2-C-METHYL-D-ERYTHRITOL KINASE, CHLOROPLASTIC"/>
    <property type="match status" value="1"/>
</dbReference>
<dbReference type="InterPro" id="IPR014721">
    <property type="entry name" value="Ribsml_uS5_D2-typ_fold_subgr"/>
</dbReference>
<evidence type="ECO:0000256" key="8">
    <source>
        <dbReference type="ARBA" id="ARBA00032554"/>
    </source>
</evidence>
<dbReference type="PANTHER" id="PTHR43527">
    <property type="entry name" value="4-DIPHOSPHOCYTIDYL-2-C-METHYL-D-ERYTHRITOL KINASE, CHLOROPLASTIC"/>
    <property type="match status" value="1"/>
</dbReference>
<dbReference type="PIRSF" id="PIRSF010376">
    <property type="entry name" value="IspE"/>
    <property type="match status" value="1"/>
</dbReference>
<keyword evidence="4 9" id="KW-0808">Transferase</keyword>
<dbReference type="HOGENOM" id="CLU_053057_1_1_9"/>
<dbReference type="Proteomes" id="UP000010847">
    <property type="component" value="Chromosome"/>
</dbReference>
<keyword evidence="7 9" id="KW-0067">ATP-binding</keyword>
<dbReference type="InterPro" id="IPR006204">
    <property type="entry name" value="GHMP_kinase_N_dom"/>
</dbReference>
<dbReference type="AlphaFoldDB" id="W0E9J1"/>
<dbReference type="InterPro" id="IPR004424">
    <property type="entry name" value="IspE"/>
</dbReference>
<protein>
    <recommendedName>
        <fullName evidence="3 9">4-diphosphocytidyl-2-C-methyl-D-erythritol kinase</fullName>
        <shortName evidence="9">CMK</shortName>
        <ecNumber evidence="2 9">2.7.1.148</ecNumber>
    </recommendedName>
    <alternativeName>
        <fullName evidence="8 9">4-(cytidine-5'-diphospho)-2-C-methyl-D-erythritol kinase</fullName>
    </alternativeName>
</protein>
<keyword evidence="9" id="KW-0414">Isoprene biosynthesis</keyword>
<dbReference type="OrthoDB" id="9809438at2"/>